<keyword evidence="8" id="KW-0255">Endonuclease</keyword>
<dbReference type="Proteomes" id="UP000184604">
    <property type="component" value="Chromosome"/>
</dbReference>
<dbReference type="AlphaFoldDB" id="A0A1L5FB97"/>
<comment type="function">
    <text evidence="2">Endonuclease that specifically degrades the RNA of RNA-DNA hybrids.</text>
</comment>
<keyword evidence="7" id="KW-0479">Metal-binding</keyword>
<sequence length="210" mass="24044">MANFYAVKQGRKPGVYDTWAECEEQIKGFSGAKYKKFTSRKEAEIFAGLTDKKDNIDENMQPEDTKKEHNALYAYVDGSFNNKEKVAGYGLVLVQNDQVIFKDLGAFRSMEMNESKNVFGEIRGALKAVELAIANDFKEITIVYDYMGIECWAKGEWKANKVLTKDYKEFMQKYMKKIDIKFKKVKAHSGEDKYNDMADLLAKKAVGVKD</sequence>
<evidence type="ECO:0000313" key="12">
    <source>
        <dbReference type="EMBL" id="APM40090.1"/>
    </source>
</evidence>
<protein>
    <recommendedName>
        <fullName evidence="5">Ribonuclease H</fullName>
        <ecNumber evidence="4">3.1.26.4</ecNumber>
    </recommendedName>
</protein>
<dbReference type="InterPro" id="IPR002156">
    <property type="entry name" value="RNaseH_domain"/>
</dbReference>
<dbReference type="Pfam" id="PF00075">
    <property type="entry name" value="RNase_H"/>
    <property type="match status" value="1"/>
</dbReference>
<dbReference type="InterPro" id="IPR050092">
    <property type="entry name" value="RNase_H"/>
</dbReference>
<dbReference type="PROSITE" id="PS50879">
    <property type="entry name" value="RNASE_H_1"/>
    <property type="match status" value="1"/>
</dbReference>
<evidence type="ECO:0000256" key="5">
    <source>
        <dbReference type="ARBA" id="ARBA00017721"/>
    </source>
</evidence>
<evidence type="ECO:0000256" key="6">
    <source>
        <dbReference type="ARBA" id="ARBA00022722"/>
    </source>
</evidence>
<evidence type="ECO:0000256" key="10">
    <source>
        <dbReference type="ARBA" id="ARBA00022842"/>
    </source>
</evidence>
<dbReference type="RefSeq" id="WP_073539701.1">
    <property type="nucleotide sequence ID" value="NZ_CP018335.1"/>
</dbReference>
<dbReference type="InterPro" id="IPR011320">
    <property type="entry name" value="RNase_H1_N"/>
</dbReference>
<dbReference type="PANTHER" id="PTHR10642">
    <property type="entry name" value="RIBONUCLEASE H1"/>
    <property type="match status" value="1"/>
</dbReference>
<dbReference type="SUPFAM" id="SSF53098">
    <property type="entry name" value="Ribonuclease H-like"/>
    <property type="match status" value="1"/>
</dbReference>
<dbReference type="FunFam" id="3.40.970.10:FF:000002">
    <property type="entry name" value="Ribonuclease H"/>
    <property type="match status" value="1"/>
</dbReference>
<keyword evidence="9" id="KW-0378">Hydrolase</keyword>
<dbReference type="GO" id="GO:0046872">
    <property type="term" value="F:metal ion binding"/>
    <property type="evidence" value="ECO:0007669"/>
    <property type="project" value="UniProtKB-KW"/>
</dbReference>
<dbReference type="SUPFAM" id="SSF55658">
    <property type="entry name" value="L9 N-domain-like"/>
    <property type="match status" value="1"/>
</dbReference>
<dbReference type="Pfam" id="PF01693">
    <property type="entry name" value="Cauli_VI"/>
    <property type="match status" value="1"/>
</dbReference>
<comment type="similarity">
    <text evidence="3">Belongs to the RNase H family.</text>
</comment>
<dbReference type="GO" id="GO:0043137">
    <property type="term" value="P:DNA replication, removal of RNA primer"/>
    <property type="evidence" value="ECO:0007669"/>
    <property type="project" value="TreeGrafter"/>
</dbReference>
<proteinExistence type="inferred from homology"/>
<gene>
    <name evidence="12" type="ORF">BS101_15755</name>
</gene>
<dbReference type="Gene3D" id="3.40.970.10">
    <property type="entry name" value="Ribonuclease H1, N-terminal domain"/>
    <property type="match status" value="1"/>
</dbReference>
<dbReference type="GO" id="GO:0004523">
    <property type="term" value="F:RNA-DNA hybrid ribonuclease activity"/>
    <property type="evidence" value="ECO:0007669"/>
    <property type="project" value="UniProtKB-EC"/>
</dbReference>
<evidence type="ECO:0000256" key="1">
    <source>
        <dbReference type="ARBA" id="ARBA00001946"/>
    </source>
</evidence>
<evidence type="ECO:0000256" key="9">
    <source>
        <dbReference type="ARBA" id="ARBA00022801"/>
    </source>
</evidence>
<evidence type="ECO:0000256" key="2">
    <source>
        <dbReference type="ARBA" id="ARBA00004065"/>
    </source>
</evidence>
<dbReference type="EC" id="3.1.26.4" evidence="4"/>
<comment type="cofactor">
    <cofactor evidence="1">
        <name>Mg(2+)</name>
        <dbReference type="ChEBI" id="CHEBI:18420"/>
    </cofactor>
</comment>
<dbReference type="InterPro" id="IPR037056">
    <property type="entry name" value="RNase_H1_N_sf"/>
</dbReference>
<keyword evidence="10" id="KW-0460">Magnesium</keyword>
<dbReference type="EMBL" id="CP018335">
    <property type="protein sequence ID" value="APM40090.1"/>
    <property type="molecule type" value="Genomic_DNA"/>
</dbReference>
<dbReference type="GO" id="GO:0003676">
    <property type="term" value="F:nucleic acid binding"/>
    <property type="evidence" value="ECO:0007669"/>
    <property type="project" value="InterPro"/>
</dbReference>
<organism evidence="12 13">
    <name type="scientific">Clostridium kluyveri</name>
    <dbReference type="NCBI Taxonomy" id="1534"/>
    <lineage>
        <taxon>Bacteria</taxon>
        <taxon>Bacillati</taxon>
        <taxon>Bacillota</taxon>
        <taxon>Clostridia</taxon>
        <taxon>Eubacteriales</taxon>
        <taxon>Clostridiaceae</taxon>
        <taxon>Clostridium</taxon>
    </lineage>
</organism>
<dbReference type="InterPro" id="IPR036397">
    <property type="entry name" value="RNaseH_sf"/>
</dbReference>
<dbReference type="Gene3D" id="3.30.420.10">
    <property type="entry name" value="Ribonuclease H-like superfamily/Ribonuclease H"/>
    <property type="match status" value="1"/>
</dbReference>
<name>A0A1L5FB97_CLOKL</name>
<accession>A0A1L5FB97</accession>
<dbReference type="InterPro" id="IPR009027">
    <property type="entry name" value="Ribosomal_bL9/RNase_H1_N"/>
</dbReference>
<feature type="domain" description="RNase H type-1" evidence="11">
    <location>
        <begin position="68"/>
        <end position="207"/>
    </location>
</feature>
<keyword evidence="6" id="KW-0540">Nuclease</keyword>
<evidence type="ECO:0000256" key="7">
    <source>
        <dbReference type="ARBA" id="ARBA00022723"/>
    </source>
</evidence>
<dbReference type="CDD" id="cd09277">
    <property type="entry name" value="RNase_HI_bacteria_like"/>
    <property type="match status" value="1"/>
</dbReference>
<evidence type="ECO:0000256" key="3">
    <source>
        <dbReference type="ARBA" id="ARBA00005300"/>
    </source>
</evidence>
<dbReference type="InterPro" id="IPR012337">
    <property type="entry name" value="RNaseH-like_sf"/>
</dbReference>
<dbReference type="PANTHER" id="PTHR10642:SF25">
    <property type="entry name" value="RNASE H TYPE-1 DOMAIN-CONTAINING PROTEIN"/>
    <property type="match status" value="1"/>
</dbReference>
<reference evidence="12 13" key="1">
    <citation type="submission" date="2016-12" db="EMBL/GenBank/DDBJ databases">
        <title>Complete genome sequence of Clostridium kluyveri JZZ isolated from the pit mud of a Chinese flavor liquor-making factory.</title>
        <authorList>
            <person name="Wang Y."/>
        </authorList>
    </citation>
    <scope>NUCLEOTIDE SEQUENCE [LARGE SCALE GENOMIC DNA]</scope>
    <source>
        <strain evidence="12 13">JZZ</strain>
    </source>
</reference>
<evidence type="ECO:0000259" key="11">
    <source>
        <dbReference type="PROSITE" id="PS50879"/>
    </source>
</evidence>
<evidence type="ECO:0000313" key="13">
    <source>
        <dbReference type="Proteomes" id="UP000184604"/>
    </source>
</evidence>
<dbReference type="OrthoDB" id="9811552at2"/>
<evidence type="ECO:0000256" key="8">
    <source>
        <dbReference type="ARBA" id="ARBA00022759"/>
    </source>
</evidence>
<evidence type="ECO:0000256" key="4">
    <source>
        <dbReference type="ARBA" id="ARBA00012180"/>
    </source>
</evidence>